<evidence type="ECO:0000259" key="2">
    <source>
        <dbReference type="Pfam" id="PF20434"/>
    </source>
</evidence>
<dbReference type="EMBL" id="DXBB01000109">
    <property type="protein sequence ID" value="HIZ73425.1"/>
    <property type="molecule type" value="Genomic_DNA"/>
</dbReference>
<dbReference type="GO" id="GO:0016787">
    <property type="term" value="F:hydrolase activity"/>
    <property type="evidence" value="ECO:0007669"/>
    <property type="project" value="UniProtKB-KW"/>
</dbReference>
<dbReference type="PANTHER" id="PTHR48081">
    <property type="entry name" value="AB HYDROLASE SUPERFAMILY PROTEIN C4A8.06C"/>
    <property type="match status" value="1"/>
</dbReference>
<accession>A0A9D2G6W6</accession>
<dbReference type="AlphaFoldDB" id="A0A9D2G6W6"/>
<dbReference type="SUPFAM" id="SSF53474">
    <property type="entry name" value="alpha/beta-Hydrolases"/>
    <property type="match status" value="1"/>
</dbReference>
<keyword evidence="1 3" id="KW-0378">Hydrolase</keyword>
<dbReference type="Proteomes" id="UP000824102">
    <property type="component" value="Unassembled WGS sequence"/>
</dbReference>
<comment type="caution">
    <text evidence="3">The sequence shown here is derived from an EMBL/GenBank/DDBJ whole genome shotgun (WGS) entry which is preliminary data.</text>
</comment>
<gene>
    <name evidence="3" type="ORF">H9964_07570</name>
</gene>
<dbReference type="PANTHER" id="PTHR48081:SF6">
    <property type="entry name" value="PEPTIDASE S9 PROLYL OLIGOPEPTIDASE CATALYTIC DOMAIN-CONTAINING PROTEIN"/>
    <property type="match status" value="1"/>
</dbReference>
<proteinExistence type="predicted"/>
<dbReference type="InterPro" id="IPR050300">
    <property type="entry name" value="GDXG_lipolytic_enzyme"/>
</dbReference>
<dbReference type="InterPro" id="IPR029058">
    <property type="entry name" value="AB_hydrolase_fold"/>
</dbReference>
<sequence>MLCETIDLYRYFGLEKQEGREGILTTYVPHSIENELRPKFRPGMLVIPGGGYRMRSDREKEPVALAYLKEGYCAFTLDYSVSTAYPAPLIEACMAMIYLRENAAKYHLDPAHLAAIGFSAGGHLAGMLSMLYEEPEIVSVLGERAKNARPDAVVLSYPVITMGERTHGGTRDVITGGREELLQRLSLENRVSKKAAPAFLWHTQEDDCVPVENSLLLAAAYRKAGVPFAMHIFEHGPHGLSLISPETNDQTEYDTQLAPVGKWLPLSLDWLKSRGFSVRPRD</sequence>
<dbReference type="Pfam" id="PF20434">
    <property type="entry name" value="BD-FAE"/>
    <property type="match status" value="1"/>
</dbReference>
<reference evidence="3" key="1">
    <citation type="journal article" date="2021" name="PeerJ">
        <title>Extensive microbial diversity within the chicken gut microbiome revealed by metagenomics and culture.</title>
        <authorList>
            <person name="Gilroy R."/>
            <person name="Ravi A."/>
            <person name="Getino M."/>
            <person name="Pursley I."/>
            <person name="Horton D.L."/>
            <person name="Alikhan N.F."/>
            <person name="Baker D."/>
            <person name="Gharbi K."/>
            <person name="Hall N."/>
            <person name="Watson M."/>
            <person name="Adriaenssens E.M."/>
            <person name="Foster-Nyarko E."/>
            <person name="Jarju S."/>
            <person name="Secka A."/>
            <person name="Antonio M."/>
            <person name="Oren A."/>
            <person name="Chaudhuri R.R."/>
            <person name="La Ragione R."/>
            <person name="Hildebrand F."/>
            <person name="Pallen M.J."/>
        </authorList>
    </citation>
    <scope>NUCLEOTIDE SEQUENCE</scope>
    <source>
        <strain evidence="3">ChiW7-2402</strain>
    </source>
</reference>
<protein>
    <submittedName>
        <fullName evidence="3">Alpha/beta hydrolase</fullName>
    </submittedName>
</protein>
<reference evidence="3" key="2">
    <citation type="submission" date="2021-04" db="EMBL/GenBank/DDBJ databases">
        <authorList>
            <person name="Gilroy R."/>
        </authorList>
    </citation>
    <scope>NUCLEOTIDE SEQUENCE</scope>
    <source>
        <strain evidence="3">ChiW7-2402</strain>
    </source>
</reference>
<evidence type="ECO:0000313" key="4">
    <source>
        <dbReference type="Proteomes" id="UP000824102"/>
    </source>
</evidence>
<organism evidence="3 4">
    <name type="scientific">Candidatus Gallimonas intestinavium</name>
    <dbReference type="NCBI Taxonomy" id="2838603"/>
    <lineage>
        <taxon>Bacteria</taxon>
        <taxon>Bacillati</taxon>
        <taxon>Bacillota</taxon>
        <taxon>Clostridia</taxon>
        <taxon>Candidatus Gallimonas</taxon>
    </lineage>
</organism>
<evidence type="ECO:0000256" key="1">
    <source>
        <dbReference type="ARBA" id="ARBA00022801"/>
    </source>
</evidence>
<name>A0A9D2G6W6_9FIRM</name>
<dbReference type="Gene3D" id="3.40.50.1820">
    <property type="entry name" value="alpha/beta hydrolase"/>
    <property type="match status" value="1"/>
</dbReference>
<dbReference type="InterPro" id="IPR049492">
    <property type="entry name" value="BD-FAE-like_dom"/>
</dbReference>
<feature type="domain" description="BD-FAE-like" evidence="2">
    <location>
        <begin position="42"/>
        <end position="219"/>
    </location>
</feature>
<evidence type="ECO:0000313" key="3">
    <source>
        <dbReference type="EMBL" id="HIZ73425.1"/>
    </source>
</evidence>